<protein>
    <submittedName>
        <fullName evidence="4">3-carboxy-cis,cis-muconate cycloisomerase</fullName>
    </submittedName>
</protein>
<dbReference type="RefSeq" id="WP_344157329.1">
    <property type="nucleotide sequence ID" value="NZ_BAAANF010000017.1"/>
</dbReference>
<organism evidence="4 5">
    <name type="scientific">Kribbella yunnanensis</name>
    <dbReference type="NCBI Taxonomy" id="190194"/>
    <lineage>
        <taxon>Bacteria</taxon>
        <taxon>Bacillati</taxon>
        <taxon>Actinomycetota</taxon>
        <taxon>Actinomycetes</taxon>
        <taxon>Propionibacteriales</taxon>
        <taxon>Kribbellaceae</taxon>
        <taxon>Kribbella</taxon>
    </lineage>
</organism>
<sequence>MSDLLEPGRHRAAGLDDEGLWNALLQVERAWLTARRAAEQFRAKAAVRGGASAEPGAAPADRAARRADPAAVAELDKAIADFDSAVANGVPRPGVEAVEGAGSPVVELVRILRSLVGDEYVHRGLTSQDVLDTALMLFAKDALGRVDTYLTLTAASLGELARAHRETVMAGRTLTQYAVPVTFGLKVAQWLVGLLDARDAVRAIELPVQVGGAAGTRSLLGELTDVPDAVVDAFAAELGLQSALPWHTRRTPITRIADVLAEACAAAGVIAGNILFLGRPEVGEVRERRSAGKGTSSTMPQKANPVLSVLIRSAALQVPPLVGHLHTCSALAVDERPDGAWHAEWPAFTRVLTLSVTALSQTADLVGGLEVDAAKMAQRAQEAAGELLAERGTGDDPAEYLGSATAFVDRVLERWDRG</sequence>
<name>A0ABN2I6A4_9ACTN</name>
<dbReference type="EMBL" id="BAAANF010000017">
    <property type="protein sequence ID" value="GAA1699399.1"/>
    <property type="molecule type" value="Genomic_DNA"/>
</dbReference>
<dbReference type="InterPro" id="IPR022761">
    <property type="entry name" value="Fumarate_lyase_N"/>
</dbReference>
<dbReference type="PANTHER" id="PTHR43172">
    <property type="entry name" value="ADENYLOSUCCINATE LYASE"/>
    <property type="match status" value="1"/>
</dbReference>
<dbReference type="PRINTS" id="PR00149">
    <property type="entry name" value="FUMRATELYASE"/>
</dbReference>
<evidence type="ECO:0000313" key="5">
    <source>
        <dbReference type="Proteomes" id="UP001500280"/>
    </source>
</evidence>
<comment type="caution">
    <text evidence="4">The sequence shown here is derived from an EMBL/GenBank/DDBJ whole genome shotgun (WGS) entry which is preliminary data.</text>
</comment>
<proteinExistence type="inferred from homology"/>
<dbReference type="Gene3D" id="1.20.200.10">
    <property type="entry name" value="Fumarase/aspartase (Central domain)"/>
    <property type="match status" value="1"/>
</dbReference>
<dbReference type="Proteomes" id="UP001500280">
    <property type="component" value="Unassembled WGS sequence"/>
</dbReference>
<dbReference type="Pfam" id="PF00206">
    <property type="entry name" value="Lyase_1"/>
    <property type="match status" value="1"/>
</dbReference>
<comment type="similarity">
    <text evidence="2">Belongs to the class-II fumarase/aspartase family.</text>
</comment>
<evidence type="ECO:0000256" key="1">
    <source>
        <dbReference type="ARBA" id="ARBA00023239"/>
    </source>
</evidence>
<keyword evidence="5" id="KW-1185">Reference proteome</keyword>
<evidence type="ECO:0000259" key="3">
    <source>
        <dbReference type="Pfam" id="PF00206"/>
    </source>
</evidence>
<dbReference type="SUPFAM" id="SSF48557">
    <property type="entry name" value="L-aspartase-like"/>
    <property type="match status" value="1"/>
</dbReference>
<dbReference type="InterPro" id="IPR000362">
    <property type="entry name" value="Fumarate_lyase_fam"/>
</dbReference>
<keyword evidence="1" id="KW-0456">Lyase</keyword>
<evidence type="ECO:0000313" key="4">
    <source>
        <dbReference type="EMBL" id="GAA1699399.1"/>
    </source>
</evidence>
<dbReference type="InterPro" id="IPR008948">
    <property type="entry name" value="L-Aspartase-like"/>
</dbReference>
<dbReference type="PRINTS" id="PR00145">
    <property type="entry name" value="ARGSUCLYASE"/>
</dbReference>
<dbReference type="PANTHER" id="PTHR43172:SF2">
    <property type="entry name" value="ADENYLOSUCCINATE LYASE C-TERMINAL DOMAIN-CONTAINING PROTEIN"/>
    <property type="match status" value="1"/>
</dbReference>
<gene>
    <name evidence="4" type="primary">pcaB</name>
    <name evidence="4" type="ORF">GCM10009745_52490</name>
</gene>
<evidence type="ECO:0000256" key="2">
    <source>
        <dbReference type="ARBA" id="ARBA00034772"/>
    </source>
</evidence>
<feature type="domain" description="Fumarate lyase N-terminal" evidence="3">
    <location>
        <begin position="56"/>
        <end position="318"/>
    </location>
</feature>
<accession>A0ABN2I6A4</accession>
<reference evidence="4 5" key="1">
    <citation type="journal article" date="2019" name="Int. J. Syst. Evol. Microbiol.">
        <title>The Global Catalogue of Microorganisms (GCM) 10K type strain sequencing project: providing services to taxonomists for standard genome sequencing and annotation.</title>
        <authorList>
            <consortium name="The Broad Institute Genomics Platform"/>
            <consortium name="The Broad Institute Genome Sequencing Center for Infectious Disease"/>
            <person name="Wu L."/>
            <person name="Ma J."/>
        </authorList>
    </citation>
    <scope>NUCLEOTIDE SEQUENCE [LARGE SCALE GENOMIC DNA]</scope>
    <source>
        <strain evidence="4 5">JCM 14307</strain>
    </source>
</reference>